<name>A0ABT5HSD4_9CAUL</name>
<evidence type="ECO:0000256" key="1">
    <source>
        <dbReference type="SAM" id="Phobius"/>
    </source>
</evidence>
<feature type="transmembrane region" description="Helical" evidence="1">
    <location>
        <begin position="14"/>
        <end position="37"/>
    </location>
</feature>
<keyword evidence="3" id="KW-1185">Reference proteome</keyword>
<evidence type="ECO:0000313" key="2">
    <source>
        <dbReference type="EMBL" id="MDC7682978.1"/>
    </source>
</evidence>
<feature type="transmembrane region" description="Helical" evidence="1">
    <location>
        <begin position="82"/>
        <end position="101"/>
    </location>
</feature>
<accession>A0ABT5HSD4</accession>
<keyword evidence="1" id="KW-1133">Transmembrane helix</keyword>
<proteinExistence type="predicted"/>
<dbReference type="RefSeq" id="WP_272747462.1">
    <property type="nucleotide sequence ID" value="NZ_JAQQKX010000004.1"/>
</dbReference>
<comment type="caution">
    <text evidence="2">The sequence shown here is derived from an EMBL/GenBank/DDBJ whole genome shotgun (WGS) entry which is preliminary data.</text>
</comment>
<sequence length="115" mass="12353">MASVIDLTLVFSDLIVAALNGLNWIPVIVLSVLIGVIQSQKTAYLIKAGLSTGLALIVNTLWPLAFGLTPVLPDPFAMETQIQTGLMFAAAFLIIRFLCVIKNTISLTPKKKAEV</sequence>
<organism evidence="2 3">
    <name type="scientific">Asticcacaulis aquaticus</name>
    <dbReference type="NCBI Taxonomy" id="2984212"/>
    <lineage>
        <taxon>Bacteria</taxon>
        <taxon>Pseudomonadati</taxon>
        <taxon>Pseudomonadota</taxon>
        <taxon>Alphaproteobacteria</taxon>
        <taxon>Caulobacterales</taxon>
        <taxon>Caulobacteraceae</taxon>
        <taxon>Asticcacaulis</taxon>
    </lineage>
</organism>
<reference evidence="2 3" key="1">
    <citation type="submission" date="2023-01" db="EMBL/GenBank/DDBJ databases">
        <title>Novel species of the genus Asticcacaulis isolated from rivers.</title>
        <authorList>
            <person name="Lu H."/>
        </authorList>
    </citation>
    <scope>NUCLEOTIDE SEQUENCE [LARGE SCALE GENOMIC DNA]</scope>
    <source>
        <strain evidence="2 3">BYS171W</strain>
    </source>
</reference>
<evidence type="ECO:0000313" key="3">
    <source>
        <dbReference type="Proteomes" id="UP001214854"/>
    </source>
</evidence>
<dbReference type="EMBL" id="JAQQKX010000004">
    <property type="protein sequence ID" value="MDC7682978.1"/>
    <property type="molecule type" value="Genomic_DNA"/>
</dbReference>
<keyword evidence="1" id="KW-0472">Membrane</keyword>
<gene>
    <name evidence="2" type="ORF">PQU92_06805</name>
</gene>
<protein>
    <submittedName>
        <fullName evidence="2">Uncharacterized protein</fullName>
    </submittedName>
</protein>
<keyword evidence="1" id="KW-0812">Transmembrane</keyword>
<feature type="transmembrane region" description="Helical" evidence="1">
    <location>
        <begin position="44"/>
        <end position="62"/>
    </location>
</feature>
<dbReference type="Proteomes" id="UP001214854">
    <property type="component" value="Unassembled WGS sequence"/>
</dbReference>